<keyword evidence="11" id="KW-0732">Signal</keyword>
<dbReference type="PANTHER" id="PTHR46539">
    <property type="entry name" value="E3 UBIQUITIN-PROTEIN LIGASE ATL42"/>
    <property type="match status" value="1"/>
</dbReference>
<evidence type="ECO:0000256" key="8">
    <source>
        <dbReference type="PROSITE-ProRule" id="PRU00175"/>
    </source>
</evidence>
<dbReference type="SUPFAM" id="SSF57850">
    <property type="entry name" value="RING/U-box"/>
    <property type="match status" value="1"/>
</dbReference>
<comment type="subcellular location">
    <subcellularLocation>
        <location evidence="1">Membrane</location>
    </subcellularLocation>
</comment>
<evidence type="ECO:0000256" key="5">
    <source>
        <dbReference type="ARBA" id="ARBA00022833"/>
    </source>
</evidence>
<comment type="caution">
    <text evidence="13">The sequence shown here is derived from an EMBL/GenBank/DDBJ whole genome shotgun (WGS) entry which is preliminary data.</text>
</comment>
<evidence type="ECO:0000256" key="9">
    <source>
        <dbReference type="SAM" id="MobiDB-lite"/>
    </source>
</evidence>
<dbReference type="GO" id="GO:0008270">
    <property type="term" value="F:zinc ion binding"/>
    <property type="evidence" value="ECO:0007669"/>
    <property type="project" value="UniProtKB-KW"/>
</dbReference>
<feature type="domain" description="RING-type" evidence="12">
    <location>
        <begin position="444"/>
        <end position="488"/>
    </location>
</feature>
<keyword evidence="14" id="KW-1185">Reference proteome</keyword>
<dbReference type="Gene3D" id="3.30.40.10">
    <property type="entry name" value="Zinc/RING finger domain, C3HC4 (zinc finger)"/>
    <property type="match status" value="1"/>
</dbReference>
<dbReference type="GO" id="GO:0016020">
    <property type="term" value="C:membrane"/>
    <property type="evidence" value="ECO:0007669"/>
    <property type="project" value="UniProtKB-SubCell"/>
</dbReference>
<evidence type="ECO:0000256" key="1">
    <source>
        <dbReference type="ARBA" id="ARBA00004370"/>
    </source>
</evidence>
<dbReference type="InterPro" id="IPR013083">
    <property type="entry name" value="Znf_RING/FYVE/PHD"/>
</dbReference>
<accession>A0A9P5Y333</accession>
<evidence type="ECO:0000313" key="14">
    <source>
        <dbReference type="Proteomes" id="UP000807353"/>
    </source>
</evidence>
<evidence type="ECO:0000256" key="11">
    <source>
        <dbReference type="SAM" id="SignalP"/>
    </source>
</evidence>
<evidence type="ECO:0000256" key="3">
    <source>
        <dbReference type="ARBA" id="ARBA00022723"/>
    </source>
</evidence>
<feature type="chain" id="PRO_5040150340" description="RING-type domain-containing protein" evidence="11">
    <location>
        <begin position="22"/>
        <end position="575"/>
    </location>
</feature>
<keyword evidence="2 10" id="KW-0812">Transmembrane</keyword>
<gene>
    <name evidence="13" type="ORF">BDZ94DRAFT_1261297</name>
</gene>
<keyword evidence="6 10" id="KW-1133">Transmembrane helix</keyword>
<feature type="region of interest" description="Disordered" evidence="9">
    <location>
        <begin position="408"/>
        <end position="432"/>
    </location>
</feature>
<evidence type="ECO:0000256" key="7">
    <source>
        <dbReference type="ARBA" id="ARBA00023136"/>
    </source>
</evidence>
<organism evidence="13 14">
    <name type="scientific">Collybia nuda</name>
    <dbReference type="NCBI Taxonomy" id="64659"/>
    <lineage>
        <taxon>Eukaryota</taxon>
        <taxon>Fungi</taxon>
        <taxon>Dikarya</taxon>
        <taxon>Basidiomycota</taxon>
        <taxon>Agaricomycotina</taxon>
        <taxon>Agaricomycetes</taxon>
        <taxon>Agaricomycetidae</taxon>
        <taxon>Agaricales</taxon>
        <taxon>Tricholomatineae</taxon>
        <taxon>Clitocybaceae</taxon>
        <taxon>Collybia</taxon>
    </lineage>
</organism>
<evidence type="ECO:0000259" key="12">
    <source>
        <dbReference type="PROSITE" id="PS50089"/>
    </source>
</evidence>
<feature type="transmembrane region" description="Helical" evidence="10">
    <location>
        <begin position="249"/>
        <end position="278"/>
    </location>
</feature>
<sequence>MAAVLKALSFVLVLLLASVSAYVPAQPTNSSKAAIEGGTNVLDTSKLHLRWFPNGLYSQNISYQLAGAESQGISKGALVHFSEAKASNMTPPTGTPWIAMISCDSNSTNASDEEDVFTLARDKGAKAALLYSLYSLACVINPEYADPQTFDQVFDIFSTQSLTSAHLIEYQFGQLSTNQSIYWAYDSQLLNNSASMVQSTIEQGTPPTPGYLFAILQASNATGSIDDPILNGTNSNPSTQPSSSSPNTALAMIILYAITGCVSALFCVVIVSGAIRAIRNPERYGPRRNGNGSGQSRARGITRAILDTFPVVKFGGHNTAAPNDGSSQSEIVKDIENPPENRAVELREWEVVDQDTNIASPRDIQLPTPAVAQLDTGIEGRQETPISSLIQRKDGTTPLHRGLHVDTVANPLWHDSGEGTSQRPPPILRNEGEVVPSAIGRETCPICIMDFEEGDNLRLLPCEGKHRFHQSCVDPWLLELSSSCPICRQDFLALENMLSGESDLDHEQYDEQEFDHRHSRAADAASAGNRFSRYLRFAKRRHRSGHGEEEPDPTDPYMPPAPESPIVTGRPNLPS</sequence>
<dbReference type="Proteomes" id="UP000807353">
    <property type="component" value="Unassembled WGS sequence"/>
</dbReference>
<dbReference type="SMART" id="SM00184">
    <property type="entry name" value="RING"/>
    <property type="match status" value="1"/>
</dbReference>
<feature type="region of interest" description="Disordered" evidence="9">
    <location>
        <begin position="540"/>
        <end position="575"/>
    </location>
</feature>
<feature type="signal peptide" evidence="11">
    <location>
        <begin position="1"/>
        <end position="21"/>
    </location>
</feature>
<name>A0A9P5Y333_9AGAR</name>
<keyword evidence="5" id="KW-0862">Zinc</keyword>
<keyword evidence="4 8" id="KW-0863">Zinc-finger</keyword>
<reference evidence="13" key="1">
    <citation type="submission" date="2020-11" db="EMBL/GenBank/DDBJ databases">
        <authorList>
            <consortium name="DOE Joint Genome Institute"/>
            <person name="Ahrendt S."/>
            <person name="Riley R."/>
            <person name="Andreopoulos W."/>
            <person name="Labutti K."/>
            <person name="Pangilinan J."/>
            <person name="Ruiz-Duenas F.J."/>
            <person name="Barrasa J.M."/>
            <person name="Sanchez-Garcia M."/>
            <person name="Camarero S."/>
            <person name="Miyauchi S."/>
            <person name="Serrano A."/>
            <person name="Linde D."/>
            <person name="Babiker R."/>
            <person name="Drula E."/>
            <person name="Ayuso-Fernandez I."/>
            <person name="Pacheco R."/>
            <person name="Padilla G."/>
            <person name="Ferreira P."/>
            <person name="Barriuso J."/>
            <person name="Kellner H."/>
            <person name="Castanera R."/>
            <person name="Alfaro M."/>
            <person name="Ramirez L."/>
            <person name="Pisabarro A.G."/>
            <person name="Kuo A."/>
            <person name="Tritt A."/>
            <person name="Lipzen A."/>
            <person name="He G."/>
            <person name="Yan M."/>
            <person name="Ng V."/>
            <person name="Cullen D."/>
            <person name="Martin F."/>
            <person name="Rosso M.-N."/>
            <person name="Henrissat B."/>
            <person name="Hibbett D."/>
            <person name="Martinez A.T."/>
            <person name="Grigoriev I.V."/>
        </authorList>
    </citation>
    <scope>NUCLEOTIDE SEQUENCE</scope>
    <source>
        <strain evidence="13">CBS 247.69</strain>
    </source>
</reference>
<protein>
    <recommendedName>
        <fullName evidence="12">RING-type domain-containing protein</fullName>
    </recommendedName>
</protein>
<keyword evidence="7 10" id="KW-0472">Membrane</keyword>
<proteinExistence type="predicted"/>
<dbReference type="InterPro" id="IPR001841">
    <property type="entry name" value="Znf_RING"/>
</dbReference>
<dbReference type="PANTHER" id="PTHR46539:SF1">
    <property type="entry name" value="E3 UBIQUITIN-PROTEIN LIGASE ATL42"/>
    <property type="match status" value="1"/>
</dbReference>
<dbReference type="EMBL" id="MU150272">
    <property type="protein sequence ID" value="KAF9462408.1"/>
    <property type="molecule type" value="Genomic_DNA"/>
</dbReference>
<dbReference type="AlphaFoldDB" id="A0A9P5Y333"/>
<keyword evidence="3" id="KW-0479">Metal-binding</keyword>
<evidence type="ECO:0000256" key="6">
    <source>
        <dbReference type="ARBA" id="ARBA00022989"/>
    </source>
</evidence>
<evidence type="ECO:0000313" key="13">
    <source>
        <dbReference type="EMBL" id="KAF9462408.1"/>
    </source>
</evidence>
<feature type="compositionally biased region" description="Pro residues" evidence="9">
    <location>
        <begin position="554"/>
        <end position="563"/>
    </location>
</feature>
<evidence type="ECO:0000256" key="10">
    <source>
        <dbReference type="SAM" id="Phobius"/>
    </source>
</evidence>
<dbReference type="CDD" id="cd16454">
    <property type="entry name" value="RING-H2_PA-TM-RING"/>
    <property type="match status" value="1"/>
</dbReference>
<dbReference type="OrthoDB" id="8062037at2759"/>
<dbReference type="Pfam" id="PF13639">
    <property type="entry name" value="zf-RING_2"/>
    <property type="match status" value="1"/>
</dbReference>
<dbReference type="PROSITE" id="PS50089">
    <property type="entry name" value="ZF_RING_2"/>
    <property type="match status" value="1"/>
</dbReference>
<evidence type="ECO:0000256" key="4">
    <source>
        <dbReference type="ARBA" id="ARBA00022771"/>
    </source>
</evidence>
<evidence type="ECO:0000256" key="2">
    <source>
        <dbReference type="ARBA" id="ARBA00022692"/>
    </source>
</evidence>